<dbReference type="AlphaFoldDB" id="A0A0M3HXR9"/>
<keyword evidence="2" id="KW-1185">Reference proteome</keyword>
<feature type="region of interest" description="Disordered" evidence="1">
    <location>
        <begin position="43"/>
        <end position="71"/>
    </location>
</feature>
<evidence type="ECO:0000313" key="2">
    <source>
        <dbReference type="Proteomes" id="UP000036681"/>
    </source>
</evidence>
<name>A0A0M3HXR9_ASCLU</name>
<dbReference type="WBParaSite" id="ALUE_0000817401-mRNA-1">
    <property type="protein sequence ID" value="ALUE_0000817401-mRNA-1"/>
    <property type="gene ID" value="ALUE_0000817401"/>
</dbReference>
<feature type="compositionally biased region" description="Pro residues" evidence="1">
    <location>
        <begin position="62"/>
        <end position="71"/>
    </location>
</feature>
<evidence type="ECO:0000313" key="3">
    <source>
        <dbReference type="WBParaSite" id="ALUE_0000817401-mRNA-1"/>
    </source>
</evidence>
<sequence length="71" mass="8326">MYVVEVYMIFSFYSFGIATTNCTFIERDRQDILVSHHFGTHMHAKGTRKDTRNKDRHRMLLGPPPSTNTHI</sequence>
<proteinExistence type="predicted"/>
<reference evidence="3" key="1">
    <citation type="submission" date="2017-02" db="UniProtKB">
        <authorList>
            <consortium name="WormBaseParasite"/>
        </authorList>
    </citation>
    <scope>IDENTIFICATION</scope>
</reference>
<evidence type="ECO:0000256" key="1">
    <source>
        <dbReference type="SAM" id="MobiDB-lite"/>
    </source>
</evidence>
<protein>
    <submittedName>
        <fullName evidence="3">Secreted protein</fullName>
    </submittedName>
</protein>
<dbReference type="Proteomes" id="UP000036681">
    <property type="component" value="Unplaced"/>
</dbReference>
<accession>A0A0M3HXR9</accession>
<organism evidence="2 3">
    <name type="scientific">Ascaris lumbricoides</name>
    <name type="common">Giant roundworm</name>
    <dbReference type="NCBI Taxonomy" id="6252"/>
    <lineage>
        <taxon>Eukaryota</taxon>
        <taxon>Metazoa</taxon>
        <taxon>Ecdysozoa</taxon>
        <taxon>Nematoda</taxon>
        <taxon>Chromadorea</taxon>
        <taxon>Rhabditida</taxon>
        <taxon>Spirurina</taxon>
        <taxon>Ascaridomorpha</taxon>
        <taxon>Ascaridoidea</taxon>
        <taxon>Ascarididae</taxon>
        <taxon>Ascaris</taxon>
    </lineage>
</organism>